<evidence type="ECO:0000313" key="2">
    <source>
        <dbReference type="Proteomes" id="UP000006002"/>
    </source>
</evidence>
<comment type="caution">
    <text evidence="1">The sequence shown here is derived from an EMBL/GenBank/DDBJ whole genome shotgun (WGS) entry which is preliminary data.</text>
</comment>
<organism evidence="1 2">
    <name type="scientific">Blautia obeum ATCC 29174</name>
    <dbReference type="NCBI Taxonomy" id="411459"/>
    <lineage>
        <taxon>Bacteria</taxon>
        <taxon>Bacillati</taxon>
        <taxon>Bacillota</taxon>
        <taxon>Clostridia</taxon>
        <taxon>Lachnospirales</taxon>
        <taxon>Lachnospiraceae</taxon>
        <taxon>Blautia</taxon>
    </lineage>
</organism>
<evidence type="ECO:0000313" key="1">
    <source>
        <dbReference type="EMBL" id="EDM85386.1"/>
    </source>
</evidence>
<dbReference type="HOGENOM" id="CLU_2663763_0_0_9"/>
<dbReference type="AlphaFoldDB" id="A5ZYA9"/>
<protein>
    <submittedName>
        <fullName evidence="1">Uncharacterized protein</fullName>
    </submittedName>
</protein>
<name>A5ZYA9_9FIRM</name>
<reference evidence="1 2" key="1">
    <citation type="submission" date="2007-03" db="EMBL/GenBank/DDBJ databases">
        <authorList>
            <person name="Fulton L."/>
            <person name="Clifton S."/>
            <person name="Fulton B."/>
            <person name="Xu J."/>
            <person name="Minx P."/>
            <person name="Pepin K.H."/>
            <person name="Johnson M."/>
            <person name="Thiruvilangam P."/>
            <person name="Bhonagiri V."/>
            <person name="Nash W.E."/>
            <person name="Mardis E.R."/>
            <person name="Wilson R.K."/>
        </authorList>
    </citation>
    <scope>NUCLEOTIDE SEQUENCE [LARGE SCALE GENOMIC DNA]</scope>
    <source>
        <strain evidence="1 2">ATCC 29174</strain>
    </source>
</reference>
<reference evidence="1 2" key="2">
    <citation type="submission" date="2007-04" db="EMBL/GenBank/DDBJ databases">
        <title>Draft genome sequence of Ruminococcus obeum (ATCC 29174).</title>
        <authorList>
            <person name="Sudarsanam P."/>
            <person name="Ley R."/>
            <person name="Guruge J."/>
            <person name="Turnbaugh P.J."/>
            <person name="Mahowald M."/>
            <person name="Liep D."/>
            <person name="Gordon J."/>
        </authorList>
    </citation>
    <scope>NUCLEOTIDE SEQUENCE [LARGE SCALE GENOMIC DNA]</scope>
    <source>
        <strain evidence="1 2">ATCC 29174</strain>
    </source>
</reference>
<accession>A5ZYA9</accession>
<gene>
    <name evidence="1" type="ORF">RUMOBE_04018</name>
</gene>
<proteinExistence type="predicted"/>
<sequence length="75" mass="8991">MFKKLVKNALYGKGQGMYCTCPVFVQNEYNYSKYCSFEYEILKNIERKKNRCYNYCTENFAYEGNCSNTLEIFLQ</sequence>
<dbReference type="EMBL" id="AAVO02000033">
    <property type="protein sequence ID" value="EDM85386.1"/>
    <property type="molecule type" value="Genomic_DNA"/>
</dbReference>
<dbReference type="Proteomes" id="UP000006002">
    <property type="component" value="Unassembled WGS sequence"/>
</dbReference>